<gene>
    <name evidence="1" type="ORF">NQ176_g1268</name>
</gene>
<name>A0ACC1NU01_9HYPO</name>
<accession>A0ACC1NU01</accession>
<reference evidence="1" key="1">
    <citation type="submission" date="2022-08" db="EMBL/GenBank/DDBJ databases">
        <title>Genome Sequence of Lecanicillium fungicola.</title>
        <authorList>
            <person name="Buettner E."/>
        </authorList>
    </citation>
    <scope>NUCLEOTIDE SEQUENCE</scope>
    <source>
        <strain evidence="1">Babe33</strain>
    </source>
</reference>
<dbReference type="EMBL" id="JANJQO010000067">
    <property type="protein sequence ID" value="KAJ2982603.1"/>
    <property type="molecule type" value="Genomic_DNA"/>
</dbReference>
<evidence type="ECO:0000313" key="2">
    <source>
        <dbReference type="Proteomes" id="UP001143910"/>
    </source>
</evidence>
<dbReference type="Proteomes" id="UP001143910">
    <property type="component" value="Unassembled WGS sequence"/>
</dbReference>
<protein>
    <submittedName>
        <fullName evidence="1">Uncharacterized protein</fullName>
    </submittedName>
</protein>
<comment type="caution">
    <text evidence="1">The sequence shown here is derived from an EMBL/GenBank/DDBJ whole genome shotgun (WGS) entry which is preliminary data.</text>
</comment>
<evidence type="ECO:0000313" key="1">
    <source>
        <dbReference type="EMBL" id="KAJ2982603.1"/>
    </source>
</evidence>
<keyword evidence="2" id="KW-1185">Reference proteome</keyword>
<organism evidence="1 2">
    <name type="scientific">Zarea fungicola</name>
    <dbReference type="NCBI Taxonomy" id="93591"/>
    <lineage>
        <taxon>Eukaryota</taxon>
        <taxon>Fungi</taxon>
        <taxon>Dikarya</taxon>
        <taxon>Ascomycota</taxon>
        <taxon>Pezizomycotina</taxon>
        <taxon>Sordariomycetes</taxon>
        <taxon>Hypocreomycetidae</taxon>
        <taxon>Hypocreales</taxon>
        <taxon>Cordycipitaceae</taxon>
        <taxon>Zarea</taxon>
    </lineage>
</organism>
<sequence length="241" mass="26651">MSWYKVFGYPTGLGCLVAKREAVARLNRPWFSGGTIRAVSVGMQWHTMAPDEAAFEDGTLNFLSIPDIAVGLDWIDNKIGKCVIETRVRCLTGFFIHRLQQLRHSDGREMTKIYGPTNMKLRGGTVCFNFIDAEGTIVDERLVALESAAVGISLRTGCFCNPGAGEDAFRLNKKKLLRLLWSKTNSIDEYIELIGLPSAGAVRVSFGLASTVGDLDKFFAFAECYKDRVATTHSLAPRKQC</sequence>
<proteinExistence type="predicted"/>